<evidence type="ECO:0000256" key="10">
    <source>
        <dbReference type="ARBA" id="ARBA00023288"/>
    </source>
</evidence>
<evidence type="ECO:0000313" key="15">
    <source>
        <dbReference type="RefSeq" id="XP_016508951.1"/>
    </source>
</evidence>
<dbReference type="KEGG" id="nta:107826477"/>
<dbReference type="InterPro" id="IPR000719">
    <property type="entry name" value="Prot_kinase_dom"/>
</dbReference>
<dbReference type="RefSeq" id="XP_016508951.1">
    <property type="nucleotide sequence ID" value="XM_016653465.2"/>
</dbReference>
<evidence type="ECO:0000256" key="5">
    <source>
        <dbReference type="ARBA" id="ARBA00022679"/>
    </source>
</evidence>
<dbReference type="GO" id="GO:0005886">
    <property type="term" value="C:plasma membrane"/>
    <property type="evidence" value="ECO:0007669"/>
    <property type="project" value="UniProtKB-SubCell"/>
</dbReference>
<feature type="compositionally biased region" description="Low complexity" evidence="12">
    <location>
        <begin position="494"/>
        <end position="508"/>
    </location>
</feature>
<dbReference type="PROSITE" id="PS50011">
    <property type="entry name" value="PROTEIN_KINASE_DOM"/>
    <property type="match status" value="1"/>
</dbReference>
<sequence>MSCLPCFKKKSESPQEELPVAQPKGIATTPPHPAEPFHKGDKVNPIENGNTNAKTFTFRELASATKNFKQECLVGEGGFGRVFKGTLQGGEVVAVKQLDRSGTQGNQEFLVELSKLTLLKHPNLVNLIGYCADGDQRILVFEYLPMGCVEDHLLDLKDGKKPLDWLSRMKIASGAANGLEYLHEKANPPIIYRDLKPSNILLDQDFNPKLSDYGIAKLAGGGSRTNMSPMMVGNGYCAPEFERSGELSMKSDVYCFGVVLLELITGRRVVDTSRPADEQNLVAWAQPFFRDPKRFPELADPRLGKKFPAKSLNQAVGVAAMCLQDEPMVRPLIGDVVAALSFLTMPQPDDPIPSSPPAPDPTPTSNMDKSNEDRESSENEDQGDSDDEDQGNSDNEDQGDSDNEDASRESDQQSNEKVHDKQHSQKVHDKQRSQKAHDSQEDDRGSSDYGYGSASGSSEYEDDSGDEQGEVTTKSGKWGSARLRHKSKVKSRSRSVNSSSSSGTSNSNITRARRENAIVESNGK</sequence>
<evidence type="ECO:0000256" key="9">
    <source>
        <dbReference type="ARBA" id="ARBA00023136"/>
    </source>
</evidence>
<dbReference type="AlphaFoldDB" id="A0A1S4D6F5"/>
<dbReference type="PaxDb" id="4097-A0A1S4D6F5"/>
<keyword evidence="7 15" id="KW-0418">Kinase</keyword>
<dbReference type="OrthoDB" id="4062651at2759"/>
<feature type="region of interest" description="Disordered" evidence="12">
    <location>
        <begin position="347"/>
        <end position="524"/>
    </location>
</feature>
<dbReference type="SMR" id="A0A1S4D6F5"/>
<dbReference type="SUPFAM" id="SSF56112">
    <property type="entry name" value="Protein kinase-like (PK-like)"/>
    <property type="match status" value="1"/>
</dbReference>
<dbReference type="PROSITE" id="PS00108">
    <property type="entry name" value="PROTEIN_KINASE_ST"/>
    <property type="match status" value="1"/>
</dbReference>
<dbReference type="SMART" id="SM00220">
    <property type="entry name" value="S_TKc"/>
    <property type="match status" value="1"/>
</dbReference>
<evidence type="ECO:0000256" key="8">
    <source>
        <dbReference type="ARBA" id="ARBA00022840"/>
    </source>
</evidence>
<dbReference type="GO" id="GO:0090404">
    <property type="term" value="C:pollen tube tip"/>
    <property type="evidence" value="ECO:0007669"/>
    <property type="project" value="UniProtKB-ARBA"/>
</dbReference>
<accession>A0A1S4D6F5</accession>
<evidence type="ECO:0000313" key="14">
    <source>
        <dbReference type="Proteomes" id="UP000790787"/>
    </source>
</evidence>
<feature type="region of interest" description="Disordered" evidence="12">
    <location>
        <begin position="1"/>
        <end position="30"/>
    </location>
</feature>
<dbReference type="PANTHER" id="PTHR47985">
    <property type="entry name" value="OS07G0668900 PROTEIN"/>
    <property type="match status" value="1"/>
</dbReference>
<feature type="compositionally biased region" description="Low complexity" evidence="12">
    <location>
        <begin position="447"/>
        <end position="458"/>
    </location>
</feature>
<feature type="compositionally biased region" description="Pro residues" evidence="12">
    <location>
        <begin position="348"/>
        <end position="362"/>
    </location>
</feature>
<dbReference type="CDD" id="cd14066">
    <property type="entry name" value="STKc_IRAK"/>
    <property type="match status" value="1"/>
</dbReference>
<feature type="compositionally biased region" description="Acidic residues" evidence="12">
    <location>
        <begin position="459"/>
        <end position="469"/>
    </location>
</feature>
<dbReference type="GO" id="GO:0004672">
    <property type="term" value="F:protein kinase activity"/>
    <property type="evidence" value="ECO:0000318"/>
    <property type="project" value="GO_Central"/>
</dbReference>
<dbReference type="InterPro" id="IPR008271">
    <property type="entry name" value="Ser/Thr_kinase_AS"/>
</dbReference>
<feature type="compositionally biased region" description="Basic and acidic residues" evidence="12">
    <location>
        <begin position="405"/>
        <end position="446"/>
    </location>
</feature>
<feature type="compositionally biased region" description="Basic residues" evidence="12">
    <location>
        <begin position="482"/>
        <end position="493"/>
    </location>
</feature>
<organism evidence="14 15">
    <name type="scientific">Nicotiana tabacum</name>
    <name type="common">Common tobacco</name>
    <dbReference type="NCBI Taxonomy" id="4097"/>
    <lineage>
        <taxon>Eukaryota</taxon>
        <taxon>Viridiplantae</taxon>
        <taxon>Streptophyta</taxon>
        <taxon>Embryophyta</taxon>
        <taxon>Tracheophyta</taxon>
        <taxon>Spermatophyta</taxon>
        <taxon>Magnoliopsida</taxon>
        <taxon>eudicotyledons</taxon>
        <taxon>Gunneridae</taxon>
        <taxon>Pentapetalae</taxon>
        <taxon>asterids</taxon>
        <taxon>lamiids</taxon>
        <taxon>Solanales</taxon>
        <taxon>Solanaceae</taxon>
        <taxon>Nicotianoideae</taxon>
        <taxon>Nicotianeae</taxon>
        <taxon>Nicotiana</taxon>
    </lineage>
</organism>
<dbReference type="FunFam" id="1.10.510.10:FF:000032">
    <property type="entry name" value="Serine/threonine-protein kinase PBS1"/>
    <property type="match status" value="1"/>
</dbReference>
<reference evidence="14" key="1">
    <citation type="journal article" date="2014" name="Nat. Commun.">
        <title>The tobacco genome sequence and its comparison with those of tomato and potato.</title>
        <authorList>
            <person name="Sierro N."/>
            <person name="Battey J.N."/>
            <person name="Ouadi S."/>
            <person name="Bakaher N."/>
            <person name="Bovet L."/>
            <person name="Willig A."/>
            <person name="Goepfert S."/>
            <person name="Peitsch M.C."/>
            <person name="Ivanov N.V."/>
        </authorList>
    </citation>
    <scope>NUCLEOTIDE SEQUENCE [LARGE SCALE GENOMIC DNA]</scope>
</reference>
<dbReference type="STRING" id="4097.A0A1S4D6F5"/>
<evidence type="ECO:0000256" key="1">
    <source>
        <dbReference type="ARBA" id="ARBA00004193"/>
    </source>
</evidence>
<evidence type="ECO:0000256" key="4">
    <source>
        <dbReference type="ARBA" id="ARBA00022527"/>
    </source>
</evidence>
<comment type="similarity">
    <text evidence="2">Belongs to the protein kinase superfamily. Ser/Thr protein kinase family.</text>
</comment>
<keyword evidence="10" id="KW-0449">Lipoprotein</keyword>
<keyword evidence="4" id="KW-0723">Serine/threonine-protein kinase</keyword>
<evidence type="ECO:0000259" key="13">
    <source>
        <dbReference type="PROSITE" id="PS50011"/>
    </source>
</evidence>
<keyword evidence="5" id="KW-0808">Transferase</keyword>
<reference evidence="15" key="2">
    <citation type="submission" date="2025-08" db="UniProtKB">
        <authorList>
            <consortium name="RefSeq"/>
        </authorList>
    </citation>
    <scope>IDENTIFICATION</scope>
    <source>
        <tissue evidence="15">Leaf</tissue>
    </source>
</reference>
<feature type="binding site" evidence="11">
    <location>
        <position position="96"/>
    </location>
    <ligand>
        <name>ATP</name>
        <dbReference type="ChEBI" id="CHEBI:30616"/>
    </ligand>
</feature>
<gene>
    <name evidence="15" type="primary">LOC107826477</name>
</gene>
<keyword evidence="14" id="KW-1185">Reference proteome</keyword>
<comment type="subcellular location">
    <subcellularLocation>
        <location evidence="1">Cell membrane</location>
        <topology evidence="1">Lipid-anchor</topology>
    </subcellularLocation>
</comment>
<dbReference type="RefSeq" id="XP_016508951.1">
    <property type="nucleotide sequence ID" value="XM_016653465.1"/>
</dbReference>
<evidence type="ECO:0000256" key="12">
    <source>
        <dbReference type="SAM" id="MobiDB-lite"/>
    </source>
</evidence>
<protein>
    <submittedName>
        <fullName evidence="15">Serine/threonine-protein kinase CDL1</fullName>
    </submittedName>
    <submittedName>
        <fullName evidence="15">Serine/threonine-protein kinase PBL24</fullName>
    </submittedName>
</protein>
<dbReference type="Proteomes" id="UP000790787">
    <property type="component" value="Chromosome 13"/>
</dbReference>
<dbReference type="OMA" id="MGCLNDH"/>
<dbReference type="InterPro" id="IPR017441">
    <property type="entry name" value="Protein_kinase_ATP_BS"/>
</dbReference>
<dbReference type="GeneID" id="107826477"/>
<keyword evidence="9" id="KW-0472">Membrane</keyword>
<evidence type="ECO:0000256" key="11">
    <source>
        <dbReference type="PROSITE-ProRule" id="PRU10141"/>
    </source>
</evidence>
<dbReference type="GO" id="GO:0010183">
    <property type="term" value="P:pollen tube guidance"/>
    <property type="evidence" value="ECO:0007669"/>
    <property type="project" value="UniProtKB-ARBA"/>
</dbReference>
<dbReference type="PROSITE" id="PS00107">
    <property type="entry name" value="PROTEIN_KINASE_ATP"/>
    <property type="match status" value="1"/>
</dbReference>
<name>A0A1S4D6F5_TOBAC</name>
<dbReference type="FunFam" id="3.30.200.20:FF:000266">
    <property type="entry name" value="probable serine/threonine-protein kinase RLCKVII"/>
    <property type="match status" value="1"/>
</dbReference>
<feature type="compositionally biased region" description="Basic and acidic residues" evidence="12">
    <location>
        <begin position="512"/>
        <end position="524"/>
    </location>
</feature>
<dbReference type="PANTHER" id="PTHR47985:SF50">
    <property type="entry name" value="SERINE_THREONINE-PROTEIN KINASE CDL1-LIKE"/>
    <property type="match status" value="1"/>
</dbReference>
<dbReference type="Gene3D" id="3.30.200.20">
    <property type="entry name" value="Phosphorylase Kinase, domain 1"/>
    <property type="match status" value="1"/>
</dbReference>
<dbReference type="GO" id="GO:0004674">
    <property type="term" value="F:protein serine/threonine kinase activity"/>
    <property type="evidence" value="ECO:0007669"/>
    <property type="project" value="UniProtKB-KW"/>
</dbReference>
<evidence type="ECO:0000256" key="3">
    <source>
        <dbReference type="ARBA" id="ARBA00022475"/>
    </source>
</evidence>
<dbReference type="GO" id="GO:0005524">
    <property type="term" value="F:ATP binding"/>
    <property type="evidence" value="ECO:0007669"/>
    <property type="project" value="UniProtKB-UniRule"/>
</dbReference>
<evidence type="ECO:0000256" key="2">
    <source>
        <dbReference type="ARBA" id="ARBA00008684"/>
    </source>
</evidence>
<evidence type="ECO:0000256" key="6">
    <source>
        <dbReference type="ARBA" id="ARBA00022741"/>
    </source>
</evidence>
<feature type="domain" description="Protein kinase" evidence="13">
    <location>
        <begin position="68"/>
        <end position="343"/>
    </location>
</feature>
<keyword evidence="8 11" id="KW-0067">ATP-binding</keyword>
<dbReference type="Pfam" id="PF00069">
    <property type="entry name" value="Pkinase"/>
    <property type="match status" value="1"/>
</dbReference>
<keyword evidence="3" id="KW-1003">Cell membrane</keyword>
<feature type="compositionally biased region" description="Acidic residues" evidence="12">
    <location>
        <begin position="378"/>
        <end position="404"/>
    </location>
</feature>
<dbReference type="Gene3D" id="1.10.510.10">
    <property type="entry name" value="Transferase(Phosphotransferase) domain 1"/>
    <property type="match status" value="1"/>
</dbReference>
<evidence type="ECO:0000256" key="7">
    <source>
        <dbReference type="ARBA" id="ARBA00022777"/>
    </source>
</evidence>
<dbReference type="InterPro" id="IPR011009">
    <property type="entry name" value="Kinase-like_dom_sf"/>
</dbReference>
<proteinExistence type="inferred from homology"/>
<keyword evidence="6 11" id="KW-0547">Nucleotide-binding</keyword>